<dbReference type="GO" id="GO:0004301">
    <property type="term" value="F:epoxide hydrolase activity"/>
    <property type="evidence" value="ECO:0007669"/>
    <property type="project" value="TreeGrafter"/>
</dbReference>
<evidence type="ECO:0000259" key="5">
    <source>
        <dbReference type="Pfam" id="PF06441"/>
    </source>
</evidence>
<dbReference type="PANTHER" id="PTHR21661:SF35">
    <property type="entry name" value="EPOXIDE HYDROLASE"/>
    <property type="match status" value="1"/>
</dbReference>
<keyword evidence="2" id="KW-0058">Aromatic hydrocarbons catabolism</keyword>
<dbReference type="RefSeq" id="XP_045959901.1">
    <property type="nucleotide sequence ID" value="XM_046104775.1"/>
</dbReference>
<dbReference type="InterPro" id="IPR010497">
    <property type="entry name" value="Epoxide_hydro_N"/>
</dbReference>
<keyword evidence="3 6" id="KW-0378">Hydrolase</keyword>
<dbReference type="InterPro" id="IPR029058">
    <property type="entry name" value="AB_hydrolase_fold"/>
</dbReference>
<dbReference type="InterPro" id="IPR000639">
    <property type="entry name" value="Epox_hydrolase-like"/>
</dbReference>
<sequence>MSDIQPYRIAISDAGLSDLKSRLSGARLPDELDGAEWDLGTPLADVKRLAQHWAVNFDWRRAEARLNELPHFTTPISVEGFETLNVHFIHRRSPRPDAIPLIFVHGWPGSFYEGTKIVEPLAEGTGEGGAPAFHVVVPSLPSFGFSEGTKKRGFSIAQHAEVMNKLMLKLGYDQYVTQGGDWGWAITRAMSYFYPAHARAQHVNLGMGSPPSLLRHPLLAVESMVKPWTQREKEGLARSKWFRQEGRGYNQVQSTRPQTIGYALADSPVALLSWIYEKLHDWTDSYPWTDDEVCTWMSIYWFSTAGPAASVRLYYENMHENTSAAGGSAIGGGQNLWNEMAKYQNVKMGLGHFPKDVIALPAVWSRQMGNVVHEKQHPKGGHFPAWENPEAIIGDLRAMFGEKGGARDVLKTSKL</sequence>
<evidence type="ECO:0000256" key="2">
    <source>
        <dbReference type="ARBA" id="ARBA00022797"/>
    </source>
</evidence>
<evidence type="ECO:0000256" key="4">
    <source>
        <dbReference type="PIRSR" id="PIRSR001112-1"/>
    </source>
</evidence>
<feature type="active site" description="Proton donor" evidence="4">
    <location>
        <position position="314"/>
    </location>
</feature>
<dbReference type="AlphaFoldDB" id="A0A9P8UNQ0"/>
<accession>A0A9P8UNQ0</accession>
<dbReference type="SUPFAM" id="SSF53474">
    <property type="entry name" value="alpha/beta-Hydrolases"/>
    <property type="match status" value="1"/>
</dbReference>
<comment type="caution">
    <text evidence="6">The sequence shown here is derived from an EMBL/GenBank/DDBJ whole genome shotgun (WGS) entry which is preliminary data.</text>
</comment>
<dbReference type="OrthoDB" id="7130006at2759"/>
<comment type="similarity">
    <text evidence="1">Belongs to the peptidase S33 family.</text>
</comment>
<dbReference type="Pfam" id="PF06441">
    <property type="entry name" value="EHN"/>
    <property type="match status" value="1"/>
</dbReference>
<evidence type="ECO:0000313" key="7">
    <source>
        <dbReference type="Proteomes" id="UP000758603"/>
    </source>
</evidence>
<evidence type="ECO:0000256" key="3">
    <source>
        <dbReference type="ARBA" id="ARBA00022801"/>
    </source>
</evidence>
<name>A0A9P8UNQ0_9PEZI</name>
<dbReference type="Gene3D" id="3.40.50.1820">
    <property type="entry name" value="alpha/beta hydrolase"/>
    <property type="match status" value="1"/>
</dbReference>
<dbReference type="GO" id="GO:0097176">
    <property type="term" value="P:epoxide metabolic process"/>
    <property type="evidence" value="ECO:0007669"/>
    <property type="project" value="TreeGrafter"/>
</dbReference>
<keyword evidence="7" id="KW-1185">Reference proteome</keyword>
<protein>
    <submittedName>
        <fullName evidence="6">Microsomal epoxide hydrolase</fullName>
    </submittedName>
</protein>
<organism evidence="6 7">
    <name type="scientific">Truncatella angustata</name>
    <dbReference type="NCBI Taxonomy" id="152316"/>
    <lineage>
        <taxon>Eukaryota</taxon>
        <taxon>Fungi</taxon>
        <taxon>Dikarya</taxon>
        <taxon>Ascomycota</taxon>
        <taxon>Pezizomycotina</taxon>
        <taxon>Sordariomycetes</taxon>
        <taxon>Xylariomycetidae</taxon>
        <taxon>Amphisphaeriales</taxon>
        <taxon>Sporocadaceae</taxon>
        <taxon>Truncatella</taxon>
    </lineage>
</organism>
<reference evidence="6" key="1">
    <citation type="journal article" date="2021" name="Nat. Commun.">
        <title>Genetic determinants of endophytism in the Arabidopsis root mycobiome.</title>
        <authorList>
            <person name="Mesny F."/>
            <person name="Miyauchi S."/>
            <person name="Thiergart T."/>
            <person name="Pickel B."/>
            <person name="Atanasova L."/>
            <person name="Karlsson M."/>
            <person name="Huettel B."/>
            <person name="Barry K.W."/>
            <person name="Haridas S."/>
            <person name="Chen C."/>
            <person name="Bauer D."/>
            <person name="Andreopoulos W."/>
            <person name="Pangilinan J."/>
            <person name="LaButti K."/>
            <person name="Riley R."/>
            <person name="Lipzen A."/>
            <person name="Clum A."/>
            <person name="Drula E."/>
            <person name="Henrissat B."/>
            <person name="Kohler A."/>
            <person name="Grigoriev I.V."/>
            <person name="Martin F.M."/>
            <person name="Hacquard S."/>
        </authorList>
    </citation>
    <scope>NUCLEOTIDE SEQUENCE</scope>
    <source>
        <strain evidence="6">MPI-SDFR-AT-0073</strain>
    </source>
</reference>
<dbReference type="GeneID" id="70133666"/>
<gene>
    <name evidence="6" type="ORF">BKA67DRAFT_591905</name>
</gene>
<dbReference type="EMBL" id="JAGPXC010000003">
    <property type="protein sequence ID" value="KAH6655636.1"/>
    <property type="molecule type" value="Genomic_DNA"/>
</dbReference>
<evidence type="ECO:0000256" key="1">
    <source>
        <dbReference type="ARBA" id="ARBA00010088"/>
    </source>
</evidence>
<evidence type="ECO:0000313" key="6">
    <source>
        <dbReference type="EMBL" id="KAH6655636.1"/>
    </source>
</evidence>
<dbReference type="PRINTS" id="PR00412">
    <property type="entry name" value="EPOXHYDRLASE"/>
</dbReference>
<proteinExistence type="inferred from homology"/>
<dbReference type="InterPro" id="IPR016292">
    <property type="entry name" value="Epoxide_hydrolase"/>
</dbReference>
<dbReference type="PANTHER" id="PTHR21661">
    <property type="entry name" value="EPOXIDE HYDROLASE 1-RELATED"/>
    <property type="match status" value="1"/>
</dbReference>
<feature type="active site" description="Nucleophile" evidence="4">
    <location>
        <position position="181"/>
    </location>
</feature>
<dbReference type="PIRSF" id="PIRSF001112">
    <property type="entry name" value="Epoxide_hydrolase"/>
    <property type="match status" value="1"/>
</dbReference>
<feature type="active site" description="Proton acceptor" evidence="4">
    <location>
        <position position="382"/>
    </location>
</feature>
<dbReference type="Proteomes" id="UP000758603">
    <property type="component" value="Unassembled WGS sequence"/>
</dbReference>
<feature type="domain" description="Epoxide hydrolase N-terminal" evidence="5">
    <location>
        <begin position="4"/>
        <end position="113"/>
    </location>
</feature>